<comment type="caution">
    <text evidence="10">The sequence shown here is derived from an EMBL/GenBank/DDBJ whole genome shotgun (WGS) entry which is preliminary data.</text>
</comment>
<comment type="similarity">
    <text evidence="2 8">Belongs to the UDP-glycosyltransferase family.</text>
</comment>
<evidence type="ECO:0000256" key="8">
    <source>
        <dbReference type="RuleBase" id="RU003718"/>
    </source>
</evidence>
<accession>A0AAE1YKM5</accession>
<dbReference type="Proteomes" id="UP001293254">
    <property type="component" value="Unassembled WGS sequence"/>
</dbReference>
<evidence type="ECO:0000313" key="10">
    <source>
        <dbReference type="EMBL" id="KAK4431995.1"/>
    </source>
</evidence>
<dbReference type="PROSITE" id="PS00375">
    <property type="entry name" value="UDPGT"/>
    <property type="match status" value="1"/>
</dbReference>
<keyword evidence="4 8" id="KW-0808">Transferase</keyword>
<reference evidence="10" key="2">
    <citation type="journal article" date="2024" name="Plant">
        <title>Genomic evolution and insights into agronomic trait innovations of Sesamum species.</title>
        <authorList>
            <person name="Miao H."/>
            <person name="Wang L."/>
            <person name="Qu L."/>
            <person name="Liu H."/>
            <person name="Sun Y."/>
            <person name="Le M."/>
            <person name="Wang Q."/>
            <person name="Wei S."/>
            <person name="Zheng Y."/>
            <person name="Lin W."/>
            <person name="Duan Y."/>
            <person name="Cao H."/>
            <person name="Xiong S."/>
            <person name="Wang X."/>
            <person name="Wei L."/>
            <person name="Li C."/>
            <person name="Ma Q."/>
            <person name="Ju M."/>
            <person name="Zhao R."/>
            <person name="Li G."/>
            <person name="Mu C."/>
            <person name="Tian Q."/>
            <person name="Mei H."/>
            <person name="Zhang T."/>
            <person name="Gao T."/>
            <person name="Zhang H."/>
        </authorList>
    </citation>
    <scope>NUCLEOTIDE SEQUENCE</scope>
    <source>
        <strain evidence="10">3651</strain>
    </source>
</reference>
<dbReference type="PANTHER" id="PTHR11926:SF1553">
    <property type="entry name" value="GLYCOSYLTRANSFERASE"/>
    <property type="match status" value="1"/>
</dbReference>
<comment type="function">
    <text evidence="7">Catalyzes the glucosylation at the O-5 position of anthocyanidin 3-glucosides to form anthocyanidin 3,5-di-O-glucosides using UDP-glucose as sugar donor. Anthocyanidin 3,5-di-O-glucosides are molecules that are responsible for pigmentation. Also acts on anthocyanidin 3-O-(6-O-malonylglucoside). Much less active with hydroxycinnamoylglucose derivatives. No activity in the absence of the 3-O-glucoside group.</text>
</comment>
<dbReference type="GO" id="GO:0080044">
    <property type="term" value="F:quercetin 7-O-glucosyltransferase activity"/>
    <property type="evidence" value="ECO:0007669"/>
    <property type="project" value="TreeGrafter"/>
</dbReference>
<evidence type="ECO:0000256" key="7">
    <source>
        <dbReference type="ARBA" id="ARBA00056922"/>
    </source>
</evidence>
<evidence type="ECO:0000256" key="9">
    <source>
        <dbReference type="RuleBase" id="RU362057"/>
    </source>
</evidence>
<evidence type="ECO:0000256" key="1">
    <source>
        <dbReference type="ARBA" id="ARBA00004935"/>
    </source>
</evidence>
<dbReference type="PANTHER" id="PTHR11926">
    <property type="entry name" value="GLUCOSYL/GLUCURONOSYL TRANSFERASES"/>
    <property type="match status" value="1"/>
</dbReference>
<comment type="catalytic activity">
    <reaction evidence="6">
        <text>an anthocyanidin 3-O-beta-D-glucoside + UDP-alpha-D-glucose = an anthocyanidin 3,5-di-O-beta-D-glucoside + UDP + 2 H(+)</text>
        <dbReference type="Rhea" id="RHEA:35423"/>
        <dbReference type="ChEBI" id="CHEBI:15378"/>
        <dbReference type="ChEBI" id="CHEBI:16307"/>
        <dbReference type="ChEBI" id="CHEBI:57503"/>
        <dbReference type="ChEBI" id="CHEBI:58223"/>
        <dbReference type="ChEBI" id="CHEBI:58885"/>
        <dbReference type="EC" id="2.4.1.298"/>
    </reaction>
</comment>
<dbReference type="FunFam" id="3.40.50.2000:FF:000019">
    <property type="entry name" value="Glycosyltransferase"/>
    <property type="match status" value="1"/>
</dbReference>
<dbReference type="Pfam" id="PF00201">
    <property type="entry name" value="UDPGT"/>
    <property type="match status" value="1"/>
</dbReference>
<evidence type="ECO:0000256" key="3">
    <source>
        <dbReference type="ARBA" id="ARBA00022676"/>
    </source>
</evidence>
<dbReference type="SUPFAM" id="SSF53756">
    <property type="entry name" value="UDP-Glycosyltransferase/glycogen phosphorylase"/>
    <property type="match status" value="1"/>
</dbReference>
<dbReference type="EMBL" id="JACGWO010000003">
    <property type="protein sequence ID" value="KAK4431995.1"/>
    <property type="molecule type" value="Genomic_DNA"/>
</dbReference>
<reference evidence="10" key="1">
    <citation type="submission" date="2020-06" db="EMBL/GenBank/DDBJ databases">
        <authorList>
            <person name="Li T."/>
            <person name="Hu X."/>
            <person name="Zhang T."/>
            <person name="Song X."/>
            <person name="Zhang H."/>
            <person name="Dai N."/>
            <person name="Sheng W."/>
            <person name="Hou X."/>
            <person name="Wei L."/>
        </authorList>
    </citation>
    <scope>NUCLEOTIDE SEQUENCE</scope>
    <source>
        <strain evidence="10">3651</strain>
        <tissue evidence="10">Leaf</tissue>
    </source>
</reference>
<dbReference type="CDD" id="cd03784">
    <property type="entry name" value="GT1_Gtf-like"/>
    <property type="match status" value="1"/>
</dbReference>
<dbReference type="EC" id="2.4.1.-" evidence="9"/>
<protein>
    <recommendedName>
        <fullName evidence="9">Glycosyltransferase</fullName>
        <ecNumber evidence="9">2.4.1.-</ecNumber>
    </recommendedName>
</protein>
<evidence type="ECO:0000256" key="2">
    <source>
        <dbReference type="ARBA" id="ARBA00009995"/>
    </source>
</evidence>
<keyword evidence="11" id="KW-1185">Reference proteome</keyword>
<keyword evidence="3 8" id="KW-0328">Glycosyltransferase</keyword>
<proteinExistence type="inferred from homology"/>
<sequence>MDTKQETVEERKAHCLILPHPTQGHINPMLQFAKRLTRKPIKVTLALTRFLLRTTTGFSGGGSISVRAISDGFDEGGRAQAKSSDEYQARFQQIGQETLAELLQDLAGSGCPVDCVVYDPFMPWALDVAKGFGLFAAAFFTQSCAVDNIYHHVYRGELELPLSGGEVVVPGLPAMRPDEMPSFIYDHGSCPGTFQMVLNQFRNVDKADWIFINTFDELEEEVLGWMSRSLRVKAIGPAIPSMYLDKRLQDDKEYGLTIFKPDTNVCKNWLNQRQPKSVIYVSFGSLAQLTAEQTLELAWALRASDNHFLWVVRASEEAKLPTNFSEETSEKGRIVSWCPQLEVLAHQAIACFITHCGWNSTLEGLSLGVPMVAMPQWTDQSTNAKFVTDVWGTGIRARADEKGLVGREEIVRCVKNVMEGEEGKVLSKNAAKWRRIARAAVDEGGSSDRNIEEFVRVLTMNPRTKVI</sequence>
<evidence type="ECO:0000256" key="4">
    <source>
        <dbReference type="ARBA" id="ARBA00022679"/>
    </source>
</evidence>
<dbReference type="FunFam" id="3.40.50.2000:FF:000057">
    <property type="entry name" value="Glycosyltransferase"/>
    <property type="match status" value="1"/>
</dbReference>
<keyword evidence="5" id="KW-0732">Signal</keyword>
<dbReference type="InterPro" id="IPR002213">
    <property type="entry name" value="UDP_glucos_trans"/>
</dbReference>
<name>A0AAE1YKM5_9LAMI</name>
<comment type="pathway">
    <text evidence="1">Pigment biosynthesis; anthocyanin biosynthesis.</text>
</comment>
<dbReference type="Gene3D" id="3.40.50.2000">
    <property type="entry name" value="Glycogen Phosphorylase B"/>
    <property type="match status" value="2"/>
</dbReference>
<dbReference type="AlphaFoldDB" id="A0AAE1YKM5"/>
<organism evidence="10 11">
    <name type="scientific">Sesamum alatum</name>
    <dbReference type="NCBI Taxonomy" id="300844"/>
    <lineage>
        <taxon>Eukaryota</taxon>
        <taxon>Viridiplantae</taxon>
        <taxon>Streptophyta</taxon>
        <taxon>Embryophyta</taxon>
        <taxon>Tracheophyta</taxon>
        <taxon>Spermatophyta</taxon>
        <taxon>Magnoliopsida</taxon>
        <taxon>eudicotyledons</taxon>
        <taxon>Gunneridae</taxon>
        <taxon>Pentapetalae</taxon>
        <taxon>asterids</taxon>
        <taxon>lamiids</taxon>
        <taxon>Lamiales</taxon>
        <taxon>Pedaliaceae</taxon>
        <taxon>Sesamum</taxon>
    </lineage>
</organism>
<dbReference type="GO" id="GO:0080043">
    <property type="term" value="F:quercetin 3-O-glucosyltransferase activity"/>
    <property type="evidence" value="ECO:0007669"/>
    <property type="project" value="TreeGrafter"/>
</dbReference>
<evidence type="ECO:0000256" key="5">
    <source>
        <dbReference type="ARBA" id="ARBA00022729"/>
    </source>
</evidence>
<dbReference type="GO" id="GO:0102816">
    <property type="term" value="F:UDP-D-glucose:delphinidin 3-O-glucosyl-5-O-caffeoylglucoside -O-beta-D-glucosyltransferase activity"/>
    <property type="evidence" value="ECO:0007669"/>
    <property type="project" value="UniProtKB-EC"/>
</dbReference>
<evidence type="ECO:0000256" key="6">
    <source>
        <dbReference type="ARBA" id="ARBA00050360"/>
    </source>
</evidence>
<dbReference type="InterPro" id="IPR035595">
    <property type="entry name" value="UDP_glycos_trans_CS"/>
</dbReference>
<evidence type="ECO:0000313" key="11">
    <source>
        <dbReference type="Proteomes" id="UP001293254"/>
    </source>
</evidence>
<gene>
    <name evidence="10" type="ORF">Salat_0961600</name>
</gene>